<dbReference type="PANTHER" id="PTHR43132:SF8">
    <property type="entry name" value="HTH-TYPE TRANSCRIPTIONAL REGULATOR KMTR"/>
    <property type="match status" value="1"/>
</dbReference>
<evidence type="ECO:0000256" key="3">
    <source>
        <dbReference type="ARBA" id="ARBA00023163"/>
    </source>
</evidence>
<dbReference type="InterPro" id="IPR011991">
    <property type="entry name" value="ArsR-like_HTH"/>
</dbReference>
<dbReference type="SMART" id="SM00418">
    <property type="entry name" value="HTH_ARSR"/>
    <property type="match status" value="1"/>
</dbReference>
<name>A0AAU2V2W2_9ACTN</name>
<evidence type="ECO:0000256" key="1">
    <source>
        <dbReference type="ARBA" id="ARBA00023015"/>
    </source>
</evidence>
<keyword evidence="1" id="KW-0805">Transcription regulation</keyword>
<gene>
    <name evidence="5" type="ORF">OG549_14260</name>
</gene>
<evidence type="ECO:0000313" key="5">
    <source>
        <dbReference type="EMBL" id="WTW61728.1"/>
    </source>
</evidence>
<dbReference type="AlphaFoldDB" id="A0AAU2V2W2"/>
<dbReference type="PANTHER" id="PTHR43132">
    <property type="entry name" value="ARSENICAL RESISTANCE OPERON REPRESSOR ARSR-RELATED"/>
    <property type="match status" value="1"/>
</dbReference>
<keyword evidence="2" id="KW-0238">DNA-binding</keyword>
<dbReference type="InterPro" id="IPR001845">
    <property type="entry name" value="HTH_ArsR_DNA-bd_dom"/>
</dbReference>
<dbReference type="EMBL" id="CP108318">
    <property type="protein sequence ID" value="WTW61728.1"/>
    <property type="molecule type" value="Genomic_DNA"/>
</dbReference>
<dbReference type="InterPro" id="IPR036388">
    <property type="entry name" value="WH-like_DNA-bd_sf"/>
</dbReference>
<dbReference type="InterPro" id="IPR051011">
    <property type="entry name" value="Metal_resp_trans_reg"/>
</dbReference>
<accession>A0AAU2V2W2</accession>
<dbReference type="InterPro" id="IPR036390">
    <property type="entry name" value="WH_DNA-bd_sf"/>
</dbReference>
<reference evidence="5" key="1">
    <citation type="submission" date="2022-10" db="EMBL/GenBank/DDBJ databases">
        <title>The complete genomes of actinobacterial strains from the NBC collection.</title>
        <authorList>
            <person name="Joergensen T.S."/>
            <person name="Alvarez Arevalo M."/>
            <person name="Sterndorff E.B."/>
            <person name="Faurdal D."/>
            <person name="Vuksanovic O."/>
            <person name="Mourched A.-S."/>
            <person name="Charusanti P."/>
            <person name="Shaw S."/>
            <person name="Blin K."/>
            <person name="Weber T."/>
        </authorList>
    </citation>
    <scope>NUCLEOTIDE SEQUENCE</scope>
    <source>
        <strain evidence="5">NBC_00003</strain>
    </source>
</reference>
<dbReference type="Gene3D" id="1.10.10.10">
    <property type="entry name" value="Winged helix-like DNA-binding domain superfamily/Winged helix DNA-binding domain"/>
    <property type="match status" value="1"/>
</dbReference>
<dbReference type="GO" id="GO:0003677">
    <property type="term" value="F:DNA binding"/>
    <property type="evidence" value="ECO:0007669"/>
    <property type="project" value="UniProtKB-KW"/>
</dbReference>
<organism evidence="5">
    <name type="scientific">Streptomyces sp. NBC_00003</name>
    <dbReference type="NCBI Taxonomy" id="2903608"/>
    <lineage>
        <taxon>Bacteria</taxon>
        <taxon>Bacillati</taxon>
        <taxon>Actinomycetota</taxon>
        <taxon>Actinomycetes</taxon>
        <taxon>Kitasatosporales</taxon>
        <taxon>Streptomycetaceae</taxon>
        <taxon>Streptomyces</taxon>
    </lineage>
</organism>
<evidence type="ECO:0000256" key="2">
    <source>
        <dbReference type="ARBA" id="ARBA00023125"/>
    </source>
</evidence>
<dbReference type="GO" id="GO:0003700">
    <property type="term" value="F:DNA-binding transcription factor activity"/>
    <property type="evidence" value="ECO:0007669"/>
    <property type="project" value="InterPro"/>
</dbReference>
<evidence type="ECO:0000259" key="4">
    <source>
        <dbReference type="SMART" id="SM00418"/>
    </source>
</evidence>
<dbReference type="CDD" id="cd00090">
    <property type="entry name" value="HTH_ARSR"/>
    <property type="match status" value="1"/>
</dbReference>
<proteinExistence type="predicted"/>
<feature type="domain" description="HTH arsR-type" evidence="4">
    <location>
        <begin position="227"/>
        <end position="298"/>
    </location>
</feature>
<protein>
    <submittedName>
        <fullName evidence="5">Winged helix-turn-helix domain-containing protein</fullName>
    </submittedName>
</protein>
<keyword evidence="3" id="KW-0804">Transcription</keyword>
<dbReference type="SUPFAM" id="SSF46785">
    <property type="entry name" value="Winged helix' DNA-binding domain"/>
    <property type="match status" value="1"/>
</dbReference>
<sequence>MQRIHFTAADIAKTRLTTTAGPLIETAFAYGLLARGVTPAYARWRKQVATRLPAWPRLRSGGVSQVSDPEVLLRLIEHNGTEGITGDLVQQDALAAQLSAYREAAGLSEVWQAAIAPYWDHLEAYLEAECEARGRVVMAGGVGLLLATLHPRITWRSQVLEIPGGPDEDIHLDRRGLTLTPSVFLHHRPAQLTGRRSEGGELVLAFAAPPDVQRAAGLWDEPDDSTQSLGALVGQTRAAALRVLRATCTTSQLAHRLGISAAGASQHTTVLRQTGLITTRRIRNTVLHTVTPLGLALLDGLPVRSACDRVPERATPAQLWRHALDAIPQQVAAQHAY</sequence>